<dbReference type="RefSeq" id="WP_006138966.1">
    <property type="nucleotide sequence ID" value="NZ_AEYX01000025.1"/>
</dbReference>
<protein>
    <submittedName>
        <fullName evidence="1">Uncharacterized protein</fullName>
    </submittedName>
</protein>
<name>F3NE03_9ACTN</name>
<keyword evidence="2" id="KW-1185">Reference proteome</keyword>
<reference evidence="1 2" key="1">
    <citation type="journal article" date="2011" name="J. Bacteriol.">
        <title>Draft genome sequence of the marine bacterium Streptomyces griseoaurantiacus M045, which produces novel manumycin-type antibiotics with a pABA core component.</title>
        <authorList>
            <person name="Li F."/>
            <person name="Jiang P."/>
            <person name="Zheng H."/>
            <person name="Wang S."/>
            <person name="Zhao G."/>
            <person name="Qin S."/>
            <person name="Liu Z."/>
        </authorList>
    </citation>
    <scope>NUCLEOTIDE SEQUENCE [LARGE SCALE GENOMIC DNA]</scope>
    <source>
        <strain evidence="1 2">M045</strain>
    </source>
</reference>
<comment type="caution">
    <text evidence="1">The sequence shown here is derived from an EMBL/GenBank/DDBJ whole genome shotgun (WGS) entry which is preliminary data.</text>
</comment>
<accession>F3NE03</accession>
<sequence length="61" mass="6633">MFHHLLALLNSPFITTLLATHSFTVAGLALTAVCAPTARRRQAALRTLAVLLGRPRRSPLK</sequence>
<dbReference type="EMBL" id="AEYX01000025">
    <property type="protein sequence ID" value="EGG48273.1"/>
    <property type="molecule type" value="Genomic_DNA"/>
</dbReference>
<organism evidence="1 2">
    <name type="scientific">Streptomyces griseoaurantiacus M045</name>
    <dbReference type="NCBI Taxonomy" id="996637"/>
    <lineage>
        <taxon>Bacteria</taxon>
        <taxon>Bacillati</taxon>
        <taxon>Actinomycetota</taxon>
        <taxon>Actinomycetes</taxon>
        <taxon>Kitasatosporales</taxon>
        <taxon>Streptomycetaceae</taxon>
        <taxon>Streptomyces</taxon>
        <taxon>Streptomyces aurantiacus group</taxon>
    </lineage>
</organism>
<dbReference type="STRING" id="996637.SGM_1367"/>
<evidence type="ECO:0000313" key="1">
    <source>
        <dbReference type="EMBL" id="EGG48273.1"/>
    </source>
</evidence>
<dbReference type="AlphaFoldDB" id="F3NE03"/>
<gene>
    <name evidence="1" type="ORF">SGM_1367</name>
</gene>
<dbReference type="Proteomes" id="UP000003022">
    <property type="component" value="Unassembled WGS sequence"/>
</dbReference>
<proteinExistence type="predicted"/>
<evidence type="ECO:0000313" key="2">
    <source>
        <dbReference type="Proteomes" id="UP000003022"/>
    </source>
</evidence>